<dbReference type="InterPro" id="IPR010982">
    <property type="entry name" value="Lambda_DNA-bd_dom_sf"/>
</dbReference>
<gene>
    <name evidence="1" type="ORF">GCM10009802_02990</name>
</gene>
<proteinExistence type="predicted"/>
<dbReference type="RefSeq" id="WP_344287008.1">
    <property type="nucleotide sequence ID" value="NZ_BAAAPF010000003.1"/>
</dbReference>
<organism evidence="1 2">
    <name type="scientific">Streptomyces synnematoformans</name>
    <dbReference type="NCBI Taxonomy" id="415721"/>
    <lineage>
        <taxon>Bacteria</taxon>
        <taxon>Bacillati</taxon>
        <taxon>Actinomycetota</taxon>
        <taxon>Actinomycetes</taxon>
        <taxon>Kitasatosporales</taxon>
        <taxon>Streptomycetaceae</taxon>
        <taxon>Streptomyces</taxon>
    </lineage>
</organism>
<comment type="caution">
    <text evidence="1">The sequence shown here is derived from an EMBL/GenBank/DDBJ whole genome shotgun (WGS) entry which is preliminary data.</text>
</comment>
<dbReference type="Gene3D" id="1.10.260.40">
    <property type="entry name" value="lambda repressor-like DNA-binding domains"/>
    <property type="match status" value="1"/>
</dbReference>
<name>A0ABN2XA52_9ACTN</name>
<evidence type="ECO:0000313" key="2">
    <source>
        <dbReference type="Proteomes" id="UP001500443"/>
    </source>
</evidence>
<dbReference type="Proteomes" id="UP001500443">
    <property type="component" value="Unassembled WGS sequence"/>
</dbReference>
<dbReference type="SUPFAM" id="SSF47413">
    <property type="entry name" value="lambda repressor-like DNA-binding domains"/>
    <property type="match status" value="1"/>
</dbReference>
<protein>
    <recommendedName>
        <fullName evidence="3">Helix-turn-helix transcriptional regulator</fullName>
    </recommendedName>
</protein>
<dbReference type="EMBL" id="BAAAPF010000003">
    <property type="protein sequence ID" value="GAA2107705.1"/>
    <property type="molecule type" value="Genomic_DNA"/>
</dbReference>
<dbReference type="InterPro" id="IPR001387">
    <property type="entry name" value="Cro/C1-type_HTH"/>
</dbReference>
<keyword evidence="2" id="KW-1185">Reference proteome</keyword>
<sequence>MAPRSVRDLTMSRRVGEEVQRLRLQAGMTRSDLMRRTHELGRLIPASSILDIERGFAWGGSGRSVSVDELYVLAAALDVSPLELLEPGRAGAAR</sequence>
<dbReference type="CDD" id="cd00093">
    <property type="entry name" value="HTH_XRE"/>
    <property type="match status" value="1"/>
</dbReference>
<accession>A0ABN2XA52</accession>
<evidence type="ECO:0008006" key="3">
    <source>
        <dbReference type="Google" id="ProtNLM"/>
    </source>
</evidence>
<reference evidence="1 2" key="1">
    <citation type="journal article" date="2019" name="Int. J. Syst. Evol. Microbiol.">
        <title>The Global Catalogue of Microorganisms (GCM) 10K type strain sequencing project: providing services to taxonomists for standard genome sequencing and annotation.</title>
        <authorList>
            <consortium name="The Broad Institute Genomics Platform"/>
            <consortium name="The Broad Institute Genome Sequencing Center for Infectious Disease"/>
            <person name="Wu L."/>
            <person name="Ma J."/>
        </authorList>
    </citation>
    <scope>NUCLEOTIDE SEQUENCE [LARGE SCALE GENOMIC DNA]</scope>
    <source>
        <strain evidence="1 2">JCM 15481</strain>
    </source>
</reference>
<evidence type="ECO:0000313" key="1">
    <source>
        <dbReference type="EMBL" id="GAA2107705.1"/>
    </source>
</evidence>